<dbReference type="Proteomes" id="UP001418222">
    <property type="component" value="Unassembled WGS sequence"/>
</dbReference>
<evidence type="ECO:0000313" key="3">
    <source>
        <dbReference type="Proteomes" id="UP001418222"/>
    </source>
</evidence>
<dbReference type="EMBL" id="JBBWWQ010000015">
    <property type="protein sequence ID" value="KAK8928294.1"/>
    <property type="molecule type" value="Genomic_DNA"/>
</dbReference>
<proteinExistence type="predicted"/>
<accession>A0AAP0B4I6</accession>
<evidence type="ECO:0000313" key="2">
    <source>
        <dbReference type="EMBL" id="KAK8928294.1"/>
    </source>
</evidence>
<organism evidence="2 3">
    <name type="scientific">Platanthera zijinensis</name>
    <dbReference type="NCBI Taxonomy" id="2320716"/>
    <lineage>
        <taxon>Eukaryota</taxon>
        <taxon>Viridiplantae</taxon>
        <taxon>Streptophyta</taxon>
        <taxon>Embryophyta</taxon>
        <taxon>Tracheophyta</taxon>
        <taxon>Spermatophyta</taxon>
        <taxon>Magnoliopsida</taxon>
        <taxon>Liliopsida</taxon>
        <taxon>Asparagales</taxon>
        <taxon>Orchidaceae</taxon>
        <taxon>Orchidoideae</taxon>
        <taxon>Orchideae</taxon>
        <taxon>Orchidinae</taxon>
        <taxon>Platanthera</taxon>
    </lineage>
</organism>
<sequence>MAHFYCVAPFGLPVVLENSEARHLAKEGKRSEIFRVCGGTSTPGPWSSLCFFFPLSFSCRSELEIISSRLPRYGGDNYPFMPHLFFATPLCARISILPTIFSVSGAAVFPNGHLRRRRNITTTDASNGLDAPLGGETVGGREIPEGGGAVSDKESKQPVVTAPPAPSFVSSSIPAIAKDIKKVIRLLCTNL</sequence>
<keyword evidence="3" id="KW-1185">Reference proteome</keyword>
<name>A0AAP0B4I6_9ASPA</name>
<reference evidence="2 3" key="1">
    <citation type="journal article" date="2022" name="Nat. Plants">
        <title>Genomes of leafy and leafless Platanthera orchids illuminate the evolution of mycoheterotrophy.</title>
        <authorList>
            <person name="Li M.H."/>
            <person name="Liu K.W."/>
            <person name="Li Z."/>
            <person name="Lu H.C."/>
            <person name="Ye Q.L."/>
            <person name="Zhang D."/>
            <person name="Wang J.Y."/>
            <person name="Li Y.F."/>
            <person name="Zhong Z.M."/>
            <person name="Liu X."/>
            <person name="Yu X."/>
            <person name="Liu D.K."/>
            <person name="Tu X.D."/>
            <person name="Liu B."/>
            <person name="Hao Y."/>
            <person name="Liao X.Y."/>
            <person name="Jiang Y.T."/>
            <person name="Sun W.H."/>
            <person name="Chen J."/>
            <person name="Chen Y.Q."/>
            <person name="Ai Y."/>
            <person name="Zhai J.W."/>
            <person name="Wu S.S."/>
            <person name="Zhou Z."/>
            <person name="Hsiao Y.Y."/>
            <person name="Wu W.L."/>
            <person name="Chen Y.Y."/>
            <person name="Lin Y.F."/>
            <person name="Hsu J.L."/>
            <person name="Li C.Y."/>
            <person name="Wang Z.W."/>
            <person name="Zhao X."/>
            <person name="Zhong W.Y."/>
            <person name="Ma X.K."/>
            <person name="Ma L."/>
            <person name="Huang J."/>
            <person name="Chen G.Z."/>
            <person name="Huang M.Z."/>
            <person name="Huang L."/>
            <person name="Peng D.H."/>
            <person name="Luo Y.B."/>
            <person name="Zou S.Q."/>
            <person name="Chen S.P."/>
            <person name="Lan S."/>
            <person name="Tsai W.C."/>
            <person name="Van de Peer Y."/>
            <person name="Liu Z.J."/>
        </authorList>
    </citation>
    <scope>NUCLEOTIDE SEQUENCE [LARGE SCALE GENOMIC DNA]</scope>
    <source>
        <strain evidence="2">Lor287</strain>
    </source>
</reference>
<comment type="caution">
    <text evidence="2">The sequence shown here is derived from an EMBL/GenBank/DDBJ whole genome shotgun (WGS) entry which is preliminary data.</text>
</comment>
<feature type="region of interest" description="Disordered" evidence="1">
    <location>
        <begin position="124"/>
        <end position="163"/>
    </location>
</feature>
<evidence type="ECO:0000256" key="1">
    <source>
        <dbReference type="SAM" id="MobiDB-lite"/>
    </source>
</evidence>
<protein>
    <submittedName>
        <fullName evidence="2">Uncharacterized protein</fullName>
    </submittedName>
</protein>
<dbReference type="AlphaFoldDB" id="A0AAP0B4I6"/>
<gene>
    <name evidence="2" type="ORF">KSP39_PZI017414</name>
</gene>